<gene>
    <name evidence="3" type="ORF">RUN39_v1_780031</name>
</gene>
<evidence type="ECO:0000259" key="2">
    <source>
        <dbReference type="Pfam" id="PF20172"/>
    </source>
</evidence>
<dbReference type="AlphaFoldDB" id="A0A0S4TWI4"/>
<dbReference type="Pfam" id="PF20172">
    <property type="entry name" value="DUF6538"/>
    <property type="match status" value="1"/>
</dbReference>
<feature type="domain" description="DUF6538" evidence="2">
    <location>
        <begin position="9"/>
        <end position="67"/>
    </location>
</feature>
<reference evidence="3" key="1">
    <citation type="submission" date="2015-10" db="EMBL/GenBank/DDBJ databases">
        <authorList>
            <person name="Gilbert D.G."/>
        </authorList>
    </citation>
    <scope>NUCLEOTIDE SEQUENCE</scope>
    <source>
        <strain evidence="3">Phyl III-seqv23</strain>
    </source>
</reference>
<name>A0A0S4TWI4_RALSL</name>
<proteinExistence type="predicted"/>
<accession>A0A0S4TWI4</accession>
<evidence type="ECO:0000313" key="3">
    <source>
        <dbReference type="EMBL" id="CUV14402.1"/>
    </source>
</evidence>
<dbReference type="EMBL" id="LN899819">
    <property type="protein sequence ID" value="CUV14402.1"/>
    <property type="molecule type" value="Genomic_DNA"/>
</dbReference>
<protein>
    <recommendedName>
        <fullName evidence="2">DUF6538 domain-containing protein</fullName>
    </recommendedName>
</protein>
<sequence>MDSEMPTNYLIKRGGRYSLRRKIPQDLRKHYGRVEIVRALGTSDPDEAKRRVREKAVQMDREFDAIRARLNPPAPVLRTFRVPVKVHDPEAGEDIWSGKTVPVALNIAGGQTRAQPREELEAEEEFNGYASEDMSDPDEEPEPPSPAQVPRRQGSTAVQCVLARPEGHGSRAAHLADQNPDASRRKVSGFQPRGGATTGGQATQHPSRTYRR</sequence>
<feature type="compositionally biased region" description="Acidic residues" evidence="1">
    <location>
        <begin position="133"/>
        <end position="142"/>
    </location>
</feature>
<dbReference type="InterPro" id="IPR046668">
    <property type="entry name" value="DUF6538"/>
</dbReference>
<feature type="region of interest" description="Disordered" evidence="1">
    <location>
        <begin position="110"/>
        <end position="212"/>
    </location>
</feature>
<evidence type="ECO:0000256" key="1">
    <source>
        <dbReference type="SAM" id="MobiDB-lite"/>
    </source>
</evidence>
<organism evidence="3">
    <name type="scientific">Ralstonia solanacearum</name>
    <name type="common">Pseudomonas solanacearum</name>
    <dbReference type="NCBI Taxonomy" id="305"/>
    <lineage>
        <taxon>Bacteria</taxon>
        <taxon>Pseudomonadati</taxon>
        <taxon>Pseudomonadota</taxon>
        <taxon>Betaproteobacteria</taxon>
        <taxon>Burkholderiales</taxon>
        <taxon>Burkholderiaceae</taxon>
        <taxon>Ralstonia</taxon>
        <taxon>Ralstonia solanacearum species complex</taxon>
    </lineage>
</organism>